<name>A0ABV4VG93_9GAMM</name>
<dbReference type="NCBIfam" id="TIGR03568">
    <property type="entry name" value="NeuC_NnaA"/>
    <property type="match status" value="1"/>
</dbReference>
<keyword evidence="3" id="KW-1185">Reference proteome</keyword>
<dbReference type="EC" id="3.2.1.183" evidence="2"/>
<dbReference type="GO" id="GO:0016798">
    <property type="term" value="F:hydrolase activity, acting on glycosyl bonds"/>
    <property type="evidence" value="ECO:0007669"/>
    <property type="project" value="UniProtKB-KW"/>
</dbReference>
<proteinExistence type="predicted"/>
<accession>A0ABV4VG93</accession>
<evidence type="ECO:0000313" key="3">
    <source>
        <dbReference type="Proteomes" id="UP001576708"/>
    </source>
</evidence>
<reference evidence="2 3" key="1">
    <citation type="submission" date="2024-09" db="EMBL/GenBank/DDBJ databases">
        <authorList>
            <person name="Zhang Y."/>
        </authorList>
    </citation>
    <scope>NUCLEOTIDE SEQUENCE [LARGE SCALE GENOMIC DNA]</scope>
    <source>
        <strain evidence="2 3">ZJ318</strain>
    </source>
</reference>
<dbReference type="Gene3D" id="3.40.50.2000">
    <property type="entry name" value="Glycogen Phosphorylase B"/>
    <property type="match status" value="2"/>
</dbReference>
<sequence>MTRKICVVTATRAEYGLLKPLLHEIEKDQDLTLQLVATGTHLSPEFGYTLKEIETDRYPIAKKVEILLSSDSSIGVSKSMGLAQISFSEVYDDLQPDIVVVLGDRYELLPIVLAANVANIPVAHISGGELTEGVLDEMFRHAITKLSHLHFTAIESYRNRVVQMGESPERVFTVGEIGLDNLRTMQFMSKEELEINLGRKLFSKNLLVTYHPDTTDNLDSIVASFKTILEALDELKDTLLIFTKANSDRGGRKINDMIDKYVSINEDRSISFTSLGQKRYLSLLNYIDAIIGNSSSGIVETPSFKLPSINIGSRQQGRIRAKSTIDVDCELDSIRQSIKKIYSSEFINEIKGVINPYDKGASGKKVKDILKEYDLNTLKVKKFYDIPKN</sequence>
<dbReference type="PANTHER" id="PTHR43174">
    <property type="entry name" value="UDP-N-ACETYLGLUCOSAMINE 2-EPIMERASE"/>
    <property type="match status" value="1"/>
</dbReference>
<dbReference type="InterPro" id="IPR003331">
    <property type="entry name" value="UDP_GlcNAc_Epimerase_2_dom"/>
</dbReference>
<dbReference type="Proteomes" id="UP001576708">
    <property type="component" value="Unassembled WGS sequence"/>
</dbReference>
<dbReference type="PANTHER" id="PTHR43174:SF3">
    <property type="entry name" value="UDP-N-ACETYLGLUCOSAMINE 2-EPIMERASE"/>
    <property type="match status" value="1"/>
</dbReference>
<feature type="domain" description="UDP-N-acetylglucosamine 2-epimerase" evidence="1">
    <location>
        <begin position="24"/>
        <end position="371"/>
    </location>
</feature>
<keyword evidence="2" id="KW-0378">Hydrolase</keyword>
<keyword evidence="2" id="KW-0326">Glycosidase</keyword>
<comment type="caution">
    <text evidence="2">The sequence shown here is derived from an EMBL/GenBank/DDBJ whole genome shotgun (WGS) entry which is preliminary data.</text>
</comment>
<evidence type="ECO:0000313" key="2">
    <source>
        <dbReference type="EMBL" id="MFB2619291.1"/>
    </source>
</evidence>
<evidence type="ECO:0000259" key="1">
    <source>
        <dbReference type="Pfam" id="PF02350"/>
    </source>
</evidence>
<dbReference type="InterPro" id="IPR029767">
    <property type="entry name" value="WecB-like"/>
</dbReference>
<dbReference type="RefSeq" id="WP_342201037.1">
    <property type="nucleotide sequence ID" value="NZ_JBCATE010000002.1"/>
</dbReference>
<protein>
    <submittedName>
        <fullName evidence="2">UDP-N-acetylglucosamine 2-epimerase</fullName>
        <ecNumber evidence="2">3.2.1.183</ecNumber>
    </submittedName>
</protein>
<dbReference type="Pfam" id="PF02350">
    <property type="entry name" value="Epimerase_2"/>
    <property type="match status" value="1"/>
</dbReference>
<dbReference type="CDD" id="cd03786">
    <property type="entry name" value="GTB_UDP-GlcNAc_2-Epimerase"/>
    <property type="match status" value="1"/>
</dbReference>
<dbReference type="EMBL" id="JBHFGU010000002">
    <property type="protein sequence ID" value="MFB2619291.1"/>
    <property type="molecule type" value="Genomic_DNA"/>
</dbReference>
<organism evidence="2 3">
    <name type="scientific">Shewanella mangrovisoli</name>
    <dbReference type="NCBI Taxonomy" id="2864211"/>
    <lineage>
        <taxon>Bacteria</taxon>
        <taxon>Pseudomonadati</taxon>
        <taxon>Pseudomonadota</taxon>
        <taxon>Gammaproteobacteria</taxon>
        <taxon>Alteromonadales</taxon>
        <taxon>Shewanellaceae</taxon>
        <taxon>Shewanella</taxon>
    </lineage>
</organism>
<dbReference type="SUPFAM" id="SSF53756">
    <property type="entry name" value="UDP-Glycosyltransferase/glycogen phosphorylase"/>
    <property type="match status" value="1"/>
</dbReference>
<gene>
    <name evidence="2" type="primary">neuC</name>
    <name evidence="2" type="ORF">ACE02W_05645</name>
</gene>
<dbReference type="InterPro" id="IPR020004">
    <property type="entry name" value="UDP-GlcNAc_Epase"/>
</dbReference>